<evidence type="ECO:0000256" key="10">
    <source>
        <dbReference type="SAM" id="MobiDB-lite"/>
    </source>
</evidence>
<dbReference type="GO" id="GO:0004674">
    <property type="term" value="F:protein serine/threonine kinase activity"/>
    <property type="evidence" value="ECO:0007669"/>
    <property type="project" value="UniProtKB-KW"/>
</dbReference>
<evidence type="ECO:0000313" key="12">
    <source>
        <dbReference type="EMBL" id="CCD22252.1"/>
    </source>
</evidence>
<evidence type="ECO:0000256" key="7">
    <source>
        <dbReference type="ARBA" id="ARBA00038505"/>
    </source>
</evidence>
<dbReference type="HOGENOM" id="CLU_016904_1_0_1"/>
<dbReference type="InterPro" id="IPR011009">
    <property type="entry name" value="Kinase-like_dom_sf"/>
</dbReference>
<dbReference type="Proteomes" id="UP000000689">
    <property type="component" value="Chromosome 1"/>
</dbReference>
<dbReference type="PROSITE" id="PS00108">
    <property type="entry name" value="PROTEIN_KINASE_ST"/>
    <property type="match status" value="1"/>
</dbReference>
<dbReference type="GO" id="GO:0005524">
    <property type="term" value="F:ATP binding"/>
    <property type="evidence" value="ECO:0007669"/>
    <property type="project" value="UniProtKB-KW"/>
</dbReference>
<dbReference type="OrthoDB" id="6513151at2759"/>
<dbReference type="InterPro" id="IPR008271">
    <property type="entry name" value="Ser/Thr_kinase_AS"/>
</dbReference>
<dbReference type="InterPro" id="IPR000719">
    <property type="entry name" value="Prot_kinase_dom"/>
</dbReference>
<organism evidence="12 13">
    <name type="scientific">Naumovozyma dairenensis (strain ATCC 10597 / BCRC 20456 / CBS 421 / NBRC 0211 / NRRL Y-12639)</name>
    <name type="common">Saccharomyces dairenensis</name>
    <dbReference type="NCBI Taxonomy" id="1071378"/>
    <lineage>
        <taxon>Eukaryota</taxon>
        <taxon>Fungi</taxon>
        <taxon>Dikarya</taxon>
        <taxon>Ascomycota</taxon>
        <taxon>Saccharomycotina</taxon>
        <taxon>Saccharomycetes</taxon>
        <taxon>Saccharomycetales</taxon>
        <taxon>Saccharomycetaceae</taxon>
        <taxon>Naumovozyma</taxon>
    </lineage>
</organism>
<keyword evidence="2" id="KW-0723">Serine/threonine-protein kinase</keyword>
<name>G0W364_NAUDC</name>
<proteinExistence type="inferred from homology"/>
<evidence type="ECO:0000256" key="5">
    <source>
        <dbReference type="ARBA" id="ARBA00022777"/>
    </source>
</evidence>
<evidence type="ECO:0000259" key="11">
    <source>
        <dbReference type="PROSITE" id="PS50011"/>
    </source>
</evidence>
<evidence type="ECO:0000256" key="9">
    <source>
        <dbReference type="ARBA" id="ARBA00048679"/>
    </source>
</evidence>
<dbReference type="AlphaFoldDB" id="G0W364"/>
<dbReference type="eggNOG" id="KOG0590">
    <property type="taxonomic scope" value="Eukaryota"/>
</dbReference>
<comment type="catalytic activity">
    <reaction evidence="8">
        <text>L-threonyl-[protein] + ATP = O-phospho-L-threonyl-[protein] + ADP + H(+)</text>
        <dbReference type="Rhea" id="RHEA:46608"/>
        <dbReference type="Rhea" id="RHEA-COMP:11060"/>
        <dbReference type="Rhea" id="RHEA-COMP:11605"/>
        <dbReference type="ChEBI" id="CHEBI:15378"/>
        <dbReference type="ChEBI" id="CHEBI:30013"/>
        <dbReference type="ChEBI" id="CHEBI:30616"/>
        <dbReference type="ChEBI" id="CHEBI:61977"/>
        <dbReference type="ChEBI" id="CHEBI:456216"/>
        <dbReference type="EC" id="2.7.11.1"/>
    </reaction>
</comment>
<evidence type="ECO:0000313" key="13">
    <source>
        <dbReference type="Proteomes" id="UP000000689"/>
    </source>
</evidence>
<dbReference type="PANTHER" id="PTHR24343:SF43">
    <property type="entry name" value="SERINE_THREONINE-PROTEIN KINASE HAL5-RELATED"/>
    <property type="match status" value="1"/>
</dbReference>
<feature type="region of interest" description="Disordered" evidence="10">
    <location>
        <begin position="96"/>
        <end position="120"/>
    </location>
</feature>
<accession>G0W364</accession>
<dbReference type="GO" id="GO:0005829">
    <property type="term" value="C:cytosol"/>
    <property type="evidence" value="ECO:0007669"/>
    <property type="project" value="TreeGrafter"/>
</dbReference>
<dbReference type="PROSITE" id="PS50011">
    <property type="entry name" value="PROTEIN_KINASE_DOM"/>
    <property type="match status" value="1"/>
</dbReference>
<dbReference type="RefSeq" id="XP_003667495.1">
    <property type="nucleotide sequence ID" value="XM_003667447.1"/>
</dbReference>
<feature type="region of interest" description="Disordered" evidence="10">
    <location>
        <begin position="296"/>
        <end position="321"/>
    </location>
</feature>
<evidence type="ECO:0000256" key="8">
    <source>
        <dbReference type="ARBA" id="ARBA00047899"/>
    </source>
</evidence>
<evidence type="ECO:0000256" key="2">
    <source>
        <dbReference type="ARBA" id="ARBA00022527"/>
    </source>
</evidence>
<evidence type="ECO:0000256" key="6">
    <source>
        <dbReference type="ARBA" id="ARBA00022840"/>
    </source>
</evidence>
<evidence type="ECO:0000256" key="4">
    <source>
        <dbReference type="ARBA" id="ARBA00022741"/>
    </source>
</evidence>
<protein>
    <recommendedName>
        <fullName evidence="1">non-specific serine/threonine protein kinase</fullName>
        <ecNumber evidence="1">2.7.11.1</ecNumber>
    </recommendedName>
</protein>
<reference evidence="12 13" key="1">
    <citation type="journal article" date="2011" name="Proc. Natl. Acad. Sci. U.S.A.">
        <title>Evolutionary erosion of yeast sex chromosomes by mating-type switching accidents.</title>
        <authorList>
            <person name="Gordon J.L."/>
            <person name="Armisen D."/>
            <person name="Proux-Wera E."/>
            <person name="Oheigeartaigh S.S."/>
            <person name="Byrne K.P."/>
            <person name="Wolfe K.H."/>
        </authorList>
    </citation>
    <scope>NUCLEOTIDE SEQUENCE [LARGE SCALE GENOMIC DNA]</scope>
    <source>
        <strain evidence="13">ATCC 10597 / BCRC 20456 / CBS 421 / NBRC 0211 / NRRL Y-12639</strain>
    </source>
</reference>
<evidence type="ECO:0000256" key="1">
    <source>
        <dbReference type="ARBA" id="ARBA00012513"/>
    </source>
</evidence>
<feature type="compositionally biased region" description="Basic and acidic residues" evidence="10">
    <location>
        <begin position="1"/>
        <end position="21"/>
    </location>
</feature>
<keyword evidence="6" id="KW-0067">ATP-binding</keyword>
<dbReference type="Pfam" id="PF00069">
    <property type="entry name" value="Pkinase"/>
    <property type="match status" value="1"/>
</dbReference>
<dbReference type="PANTHER" id="PTHR24343">
    <property type="entry name" value="SERINE/THREONINE KINASE"/>
    <property type="match status" value="1"/>
</dbReference>
<dbReference type="GeneID" id="11495392"/>
<feature type="domain" description="Protein kinase" evidence="11">
    <location>
        <begin position="383"/>
        <end position="684"/>
    </location>
</feature>
<gene>
    <name evidence="12" type="primary">NDAI0A00940</name>
    <name evidence="12" type="ordered locus">NDAI_0A00940</name>
</gene>
<dbReference type="GO" id="GO:0030003">
    <property type="term" value="P:intracellular monoatomic cation homeostasis"/>
    <property type="evidence" value="ECO:0007669"/>
    <property type="project" value="TreeGrafter"/>
</dbReference>
<evidence type="ECO:0000256" key="3">
    <source>
        <dbReference type="ARBA" id="ARBA00022679"/>
    </source>
</evidence>
<dbReference type="EC" id="2.7.11.1" evidence="1"/>
<dbReference type="OMA" id="ECDIENA"/>
<comment type="similarity">
    <text evidence="7">Belongs to the protein kinase superfamily. CAMK Ser/Thr protein kinase family. NPR/HAL subfamily. HAL5 sub-subfamily.</text>
</comment>
<keyword evidence="13" id="KW-1185">Reference proteome</keyword>
<keyword evidence="5" id="KW-0418">Kinase</keyword>
<keyword evidence="4" id="KW-0547">Nucleotide-binding</keyword>
<dbReference type="KEGG" id="ndi:NDAI_0A00940"/>
<comment type="catalytic activity">
    <reaction evidence="9">
        <text>L-seryl-[protein] + ATP = O-phospho-L-seryl-[protein] + ADP + H(+)</text>
        <dbReference type="Rhea" id="RHEA:17989"/>
        <dbReference type="Rhea" id="RHEA-COMP:9863"/>
        <dbReference type="Rhea" id="RHEA-COMP:11604"/>
        <dbReference type="ChEBI" id="CHEBI:15378"/>
        <dbReference type="ChEBI" id="CHEBI:29999"/>
        <dbReference type="ChEBI" id="CHEBI:30616"/>
        <dbReference type="ChEBI" id="CHEBI:83421"/>
        <dbReference type="ChEBI" id="CHEBI:456216"/>
        <dbReference type="EC" id="2.7.11.1"/>
    </reaction>
</comment>
<feature type="compositionally biased region" description="Acidic residues" evidence="10">
    <location>
        <begin position="308"/>
        <end position="321"/>
    </location>
</feature>
<feature type="region of interest" description="Disordered" evidence="10">
    <location>
        <begin position="1"/>
        <end position="53"/>
    </location>
</feature>
<dbReference type="SUPFAM" id="SSF56112">
    <property type="entry name" value="Protein kinase-like (PK-like)"/>
    <property type="match status" value="1"/>
</dbReference>
<dbReference type="Gene3D" id="1.10.510.10">
    <property type="entry name" value="Transferase(Phosphotransferase) domain 1"/>
    <property type="match status" value="1"/>
</dbReference>
<dbReference type="STRING" id="1071378.G0W364"/>
<dbReference type="SMART" id="SM00220">
    <property type="entry name" value="S_TKc"/>
    <property type="match status" value="1"/>
</dbReference>
<sequence length="696" mass="79379">MTMNTDRKKEESNINREERSLSHKIRGLMRSSSNIRNETKPTTSGVGKDSIKLISPSNPELVQKEHMQEKEPVKYHTTLQKLRRLPSFRRTLLVSSHKPGTSEVHESEHELTNPTLIPSNNKATLSTEGLSLNTNDNVFTFNDRSTANISYENNNLEGTRSVDKISPISKVAVPERGRSKFGTMSARNLPAYSQTKSHCIIDVEGFQVYDNGTHVHRLRYLPLVCENTVDGKNCNKLNAKLEKAPKVLPRQKSGMFSMGGLFKTQRADDAFENAVSLIPDGGLRLLKKRFQPADITSKQNVDPKDGELEVEGPEEEEEEVEVPNAVNTLAAIDKNELKLITCLSKRIHDGLASKHGLSNEELFRINQEDKSKDRQLTLFEKYGKRIGDIGQGSYGTVKVCCRLKKPNEKLLSPNVTYSDDSKVFFAAKELKAKSTSNIDKIATNITSEFIIGYSLSYHENSKLSHPNILKILDLMESRDSFIEVMEFCPCGDLYTLVSNHSKKHTSLHPLEADCFMRQLLSGTNFMHRHGIAHCDLKPENILFHSNGLLKICDFGTGSVFQTAWEKHVHYQKGLIGSEPYVAPEELVKDLEYDPRLVDSWSCGVVYCTMILGHYLWKIPNKEEDLFYQDFVEEMSTKKRFTVFEDLKHVNKELNRLRKITLYRIFQRDPEKRANVQDVLDSAWMRNTKCCIFYKEY</sequence>
<dbReference type="EMBL" id="HE580267">
    <property type="protein sequence ID" value="CCD22252.1"/>
    <property type="molecule type" value="Genomic_DNA"/>
</dbReference>
<feature type="compositionally biased region" description="Polar residues" evidence="10">
    <location>
        <begin position="30"/>
        <end position="45"/>
    </location>
</feature>
<keyword evidence="3" id="KW-0808">Transferase</keyword>